<gene>
    <name evidence="1" type="ORF">POZ10_17760</name>
</gene>
<evidence type="ECO:0000313" key="2">
    <source>
        <dbReference type="Proteomes" id="UP001222603"/>
    </source>
</evidence>
<organism evidence="1 2">
    <name type="scientific">Bacteroides uniformis</name>
    <dbReference type="NCBI Taxonomy" id="820"/>
    <lineage>
        <taxon>Bacteria</taxon>
        <taxon>Pseudomonadati</taxon>
        <taxon>Bacteroidota</taxon>
        <taxon>Bacteroidia</taxon>
        <taxon>Bacteroidales</taxon>
        <taxon>Bacteroidaceae</taxon>
        <taxon>Bacteroides</taxon>
    </lineage>
</organism>
<proteinExistence type="predicted"/>
<accession>A0AAW6H474</accession>
<dbReference type="AlphaFoldDB" id="A0AAW6H474"/>
<reference evidence="1" key="1">
    <citation type="submission" date="2022-10" db="EMBL/GenBank/DDBJ databases">
        <title>Human gut microbiome strain richness.</title>
        <authorList>
            <person name="Chen-Liaw A."/>
        </authorList>
    </citation>
    <scope>NUCLEOTIDE SEQUENCE</scope>
    <source>
        <strain evidence="1">1001713st1_F9_1001713B170221_170320</strain>
    </source>
</reference>
<feature type="non-terminal residue" evidence="1">
    <location>
        <position position="1"/>
    </location>
</feature>
<sequence>KENLKTIFEKRFANKRRVPNKPNCFFSGNRFLKRDRFGQLFFFVVQKTISSNIITSDRKRLK</sequence>
<protein>
    <submittedName>
        <fullName evidence="1">Uncharacterized protein</fullName>
    </submittedName>
</protein>
<dbReference type="RefSeq" id="WP_272202076.1">
    <property type="nucleotide sequence ID" value="NZ_JAQNSI010000493.1"/>
</dbReference>
<dbReference type="Proteomes" id="UP001222603">
    <property type="component" value="Unassembled WGS sequence"/>
</dbReference>
<dbReference type="EMBL" id="JAQNSI010000493">
    <property type="protein sequence ID" value="MDC1902458.1"/>
    <property type="molecule type" value="Genomic_DNA"/>
</dbReference>
<name>A0AAW6H474_BACUN</name>
<comment type="caution">
    <text evidence="1">The sequence shown here is derived from an EMBL/GenBank/DDBJ whole genome shotgun (WGS) entry which is preliminary data.</text>
</comment>
<evidence type="ECO:0000313" key="1">
    <source>
        <dbReference type="EMBL" id="MDC1902458.1"/>
    </source>
</evidence>